<proteinExistence type="predicted"/>
<organism evidence="1 2">
    <name type="scientific">Mesorhizobium opportunistum (strain LMG 24607 / HAMBI 3007 / WSM2075)</name>
    <dbReference type="NCBI Taxonomy" id="536019"/>
    <lineage>
        <taxon>Bacteria</taxon>
        <taxon>Pseudomonadati</taxon>
        <taxon>Pseudomonadota</taxon>
        <taxon>Alphaproteobacteria</taxon>
        <taxon>Hyphomicrobiales</taxon>
        <taxon>Phyllobacteriaceae</taxon>
        <taxon>Mesorhizobium</taxon>
    </lineage>
</organism>
<sequence length="94" mass="10259">MAERKDCISDNLFPQQKAPKLIVVTAFDRDETGDLQPVFGPAERQTEDRAIRTAKGLAGKHTGVIAWSRDANPSLGEYGEPTTLFIGGDVPDME</sequence>
<reference evidence="1 2" key="1">
    <citation type="submission" date="2010-10" db="EMBL/GenBank/DDBJ databases">
        <title>Complete sequence of Mesorhizobium opportunistum WSM2075.</title>
        <authorList>
            <consortium name="US DOE Joint Genome Institute"/>
            <person name="Lucas S."/>
            <person name="Copeland A."/>
            <person name="Lapidus A."/>
            <person name="Cheng J.-F."/>
            <person name="Bruce D."/>
            <person name="Goodwin L."/>
            <person name="Pitluck S."/>
            <person name="Chertkov O."/>
            <person name="Misra M."/>
            <person name="Detter J.C."/>
            <person name="Han C."/>
            <person name="Tapia R."/>
            <person name="Land M."/>
            <person name="Hauser L."/>
            <person name="Kyrpides N."/>
            <person name="Ovchinnikova G."/>
            <person name="Mavrommatis K.M."/>
            <person name="Tiwari R.P."/>
            <person name="Howieson J.G."/>
            <person name="O'Hara G.W."/>
            <person name="Nandasena K.G."/>
            <person name="Woyke T."/>
        </authorList>
    </citation>
    <scope>NUCLEOTIDE SEQUENCE [LARGE SCALE GENOMIC DNA]</scope>
    <source>
        <strain evidence="2">LMG 24607 / HAMBI 3007 / WSM2075</strain>
    </source>
</reference>
<evidence type="ECO:0000313" key="1">
    <source>
        <dbReference type="EMBL" id="AEH90526.1"/>
    </source>
</evidence>
<dbReference type="eggNOG" id="ENOG502ZGVA">
    <property type="taxonomic scope" value="Bacteria"/>
</dbReference>
<dbReference type="AlphaFoldDB" id="F7Y1H0"/>
<evidence type="ECO:0000313" key="2">
    <source>
        <dbReference type="Proteomes" id="UP000001623"/>
    </source>
</evidence>
<dbReference type="HOGENOM" id="CLU_2479740_0_0_5"/>
<gene>
    <name evidence="1" type="ordered locus">Mesop_6125</name>
</gene>
<protein>
    <submittedName>
        <fullName evidence="1">Uncharacterized protein</fullName>
    </submittedName>
</protein>
<dbReference type="EMBL" id="CP002279">
    <property type="protein sequence ID" value="AEH90526.1"/>
    <property type="molecule type" value="Genomic_DNA"/>
</dbReference>
<accession>F7Y1H0</accession>
<dbReference type="KEGG" id="mop:Mesop_6125"/>
<dbReference type="Proteomes" id="UP000001623">
    <property type="component" value="Chromosome"/>
</dbReference>
<name>F7Y1H0_MESOW</name>